<organism evidence="2">
    <name type="scientific">marine sediment metagenome</name>
    <dbReference type="NCBI Taxonomy" id="412755"/>
    <lineage>
        <taxon>unclassified sequences</taxon>
        <taxon>metagenomes</taxon>
        <taxon>ecological metagenomes</taxon>
    </lineage>
</organism>
<protein>
    <recommendedName>
        <fullName evidence="1">Thiolase-like protein type 1 additional C-terminal domain-containing protein</fullName>
    </recommendedName>
</protein>
<evidence type="ECO:0000313" key="2">
    <source>
        <dbReference type="EMBL" id="GAG54063.1"/>
    </source>
</evidence>
<proteinExistence type="predicted"/>
<dbReference type="Pfam" id="PF18313">
    <property type="entry name" value="TLP1_add_C"/>
    <property type="match status" value="1"/>
</dbReference>
<name>X0Z0P8_9ZZZZ</name>
<sequence>MHCSFPDPHHPVCPPGKYREMYKPEEIEISSTLNEIHKLYNHEILKNYTNIYRRSRLRETNEEASGHLTIKAYTIYYERNGKPKRGIVIGHLGDRRRTLARIEDDPERLQELEKQELIGRTFKVHFDNESGVNLISLNEELN</sequence>
<reference evidence="2" key="1">
    <citation type="journal article" date="2014" name="Front. Microbiol.">
        <title>High frequency of phylogenetically diverse reductive dehalogenase-homologous genes in deep subseafloor sedimentary metagenomes.</title>
        <authorList>
            <person name="Kawai M."/>
            <person name="Futagami T."/>
            <person name="Toyoda A."/>
            <person name="Takaki Y."/>
            <person name="Nishi S."/>
            <person name="Hori S."/>
            <person name="Arai W."/>
            <person name="Tsubouchi T."/>
            <person name="Morono Y."/>
            <person name="Uchiyama I."/>
            <person name="Ito T."/>
            <person name="Fujiyama A."/>
            <person name="Inagaki F."/>
            <person name="Takami H."/>
        </authorList>
    </citation>
    <scope>NUCLEOTIDE SEQUENCE</scope>
    <source>
        <strain evidence="2">Expedition CK06-06</strain>
    </source>
</reference>
<gene>
    <name evidence="2" type="ORF">S01H4_18950</name>
</gene>
<feature type="domain" description="Thiolase-like protein type 1 additional C-terminal" evidence="1">
    <location>
        <begin position="57"/>
        <end position="128"/>
    </location>
</feature>
<dbReference type="Gene3D" id="2.40.50.840">
    <property type="match status" value="1"/>
</dbReference>
<dbReference type="AlphaFoldDB" id="X0Z0P8"/>
<dbReference type="EMBL" id="BART01008423">
    <property type="protein sequence ID" value="GAG54063.1"/>
    <property type="molecule type" value="Genomic_DNA"/>
</dbReference>
<evidence type="ECO:0000259" key="1">
    <source>
        <dbReference type="Pfam" id="PF18313"/>
    </source>
</evidence>
<dbReference type="InterPro" id="IPR040771">
    <property type="entry name" value="TLP1_add_C"/>
</dbReference>
<comment type="caution">
    <text evidence="2">The sequence shown here is derived from an EMBL/GenBank/DDBJ whole genome shotgun (WGS) entry which is preliminary data.</text>
</comment>
<accession>X0Z0P8</accession>